<feature type="transmembrane region" description="Helical" evidence="7">
    <location>
        <begin position="141"/>
        <end position="159"/>
    </location>
</feature>
<gene>
    <name evidence="9" type="primary">OCT1_1</name>
    <name evidence="9" type="ORF">SEUCBS140593_005917</name>
</gene>
<dbReference type="Pfam" id="PF01822">
    <property type="entry name" value="WSC"/>
    <property type="match status" value="1"/>
</dbReference>
<comment type="subcellular location">
    <subcellularLocation>
        <location evidence="1">Membrane</location>
        <topology evidence="1">Single-pass membrane protein</topology>
    </subcellularLocation>
</comment>
<keyword evidence="10" id="KW-1185">Reference proteome</keyword>
<evidence type="ECO:0000313" key="10">
    <source>
        <dbReference type="Proteomes" id="UP001642482"/>
    </source>
</evidence>
<keyword evidence="2 7" id="KW-0812">Transmembrane</keyword>
<evidence type="ECO:0000256" key="5">
    <source>
        <dbReference type="ARBA" id="ARBA00023136"/>
    </source>
</evidence>
<organism evidence="9 10">
    <name type="scientific">Sporothrix eucalyptigena</name>
    <dbReference type="NCBI Taxonomy" id="1812306"/>
    <lineage>
        <taxon>Eukaryota</taxon>
        <taxon>Fungi</taxon>
        <taxon>Dikarya</taxon>
        <taxon>Ascomycota</taxon>
        <taxon>Pezizomycotina</taxon>
        <taxon>Sordariomycetes</taxon>
        <taxon>Sordariomycetidae</taxon>
        <taxon>Ophiostomatales</taxon>
        <taxon>Ophiostomataceae</taxon>
        <taxon>Sporothrix</taxon>
    </lineage>
</organism>
<feature type="domain" description="WSC" evidence="8">
    <location>
        <begin position="34"/>
        <end position="141"/>
    </location>
</feature>
<dbReference type="PANTHER" id="PTHR24269:SF16">
    <property type="entry name" value="PROTEIN SLG1"/>
    <property type="match status" value="1"/>
</dbReference>
<evidence type="ECO:0000256" key="3">
    <source>
        <dbReference type="ARBA" id="ARBA00022729"/>
    </source>
</evidence>
<evidence type="ECO:0000256" key="2">
    <source>
        <dbReference type="ARBA" id="ARBA00022692"/>
    </source>
</evidence>
<evidence type="ECO:0000256" key="6">
    <source>
        <dbReference type="ARBA" id="ARBA00023180"/>
    </source>
</evidence>
<keyword evidence="4 7" id="KW-1133">Transmembrane helix</keyword>
<protein>
    <submittedName>
        <fullName evidence="9">Mitochondrial intermediate peptidase</fullName>
        <ecNumber evidence="9">3.4.24.59</ecNumber>
    </submittedName>
</protein>
<keyword evidence="3" id="KW-0732">Signal</keyword>
<dbReference type="EMBL" id="CAWUHD010000060">
    <property type="protein sequence ID" value="CAK7225482.1"/>
    <property type="molecule type" value="Genomic_DNA"/>
</dbReference>
<dbReference type="InterPro" id="IPR002889">
    <property type="entry name" value="WSC_carb-bd"/>
</dbReference>
<dbReference type="Proteomes" id="UP001642482">
    <property type="component" value="Unassembled WGS sequence"/>
</dbReference>
<dbReference type="SMART" id="SM00321">
    <property type="entry name" value="WSC"/>
    <property type="match status" value="1"/>
</dbReference>
<comment type="caution">
    <text evidence="9">The sequence shown here is derived from an EMBL/GenBank/DDBJ whole genome shotgun (WGS) entry which is preliminary data.</text>
</comment>
<proteinExistence type="predicted"/>
<keyword evidence="5 7" id="KW-0472">Membrane</keyword>
<evidence type="ECO:0000256" key="4">
    <source>
        <dbReference type="ARBA" id="ARBA00022989"/>
    </source>
</evidence>
<dbReference type="EC" id="3.4.24.59" evidence="9"/>
<dbReference type="PANTHER" id="PTHR24269">
    <property type="entry name" value="KREMEN PROTEIN"/>
    <property type="match status" value="1"/>
</dbReference>
<keyword evidence="6" id="KW-0325">Glycoprotein</keyword>
<keyword evidence="9" id="KW-0378">Hydrolase</keyword>
<sequence>MARLRRLDDGRSALYIPSAVPSTGAAAATGIVRSYNYQGCFLEINGLNGTAPGARSLQGDTTDEVLPGDMTVAKCLAFCGGGGSGTAYTYAGLEYARECWCGQDLAALATQEPESQCNLPCDGDNGTLCGGDLRLTAGRPVAAIGTVLAVAGLAVVAQLL</sequence>
<dbReference type="InterPro" id="IPR051836">
    <property type="entry name" value="Kremen_rcpt"/>
</dbReference>
<dbReference type="GO" id="GO:0004222">
    <property type="term" value="F:metalloendopeptidase activity"/>
    <property type="evidence" value="ECO:0007669"/>
    <property type="project" value="UniProtKB-EC"/>
</dbReference>
<evidence type="ECO:0000256" key="7">
    <source>
        <dbReference type="SAM" id="Phobius"/>
    </source>
</evidence>
<evidence type="ECO:0000313" key="9">
    <source>
        <dbReference type="EMBL" id="CAK7225482.1"/>
    </source>
</evidence>
<accession>A0ABP0C1F8</accession>
<dbReference type="PROSITE" id="PS51212">
    <property type="entry name" value="WSC"/>
    <property type="match status" value="1"/>
</dbReference>
<name>A0ABP0C1F8_9PEZI</name>
<reference evidence="9 10" key="1">
    <citation type="submission" date="2024-01" db="EMBL/GenBank/DDBJ databases">
        <authorList>
            <person name="Allen C."/>
            <person name="Tagirdzhanova G."/>
        </authorList>
    </citation>
    <scope>NUCLEOTIDE SEQUENCE [LARGE SCALE GENOMIC DNA]</scope>
</reference>
<evidence type="ECO:0000256" key="1">
    <source>
        <dbReference type="ARBA" id="ARBA00004167"/>
    </source>
</evidence>
<evidence type="ECO:0000259" key="8">
    <source>
        <dbReference type="PROSITE" id="PS51212"/>
    </source>
</evidence>